<sequence>MTTLSVTKGTTGSLQPPPTLLQPLCHPRVDEVTKEVDGYFLEHWKFPNEKARKKFVAAGFSRVTCLYFPKALDDRIHFACRLLTVLFLIDDLLESMSFQEGFAYNEKLIPISRGDVLPDRSVPVEYIIYDLWESMRAHDREMADDILEPVFLFMRAQTEQTRSRPMGLGEYLAYRERDVGKELLAALMRFAMALELPASELKRVREIDANCSKHISVINDIYSYEKELHASQTAHSEGGVLCTSVHILAQEADFPAEAAKRVLFFMCREWERRHRLLVKRLRAEGLETPGLRAYVEGLEYQMSGNELWSRTTERYSFVAG</sequence>
<dbReference type="EMBL" id="NKHU02000154">
    <property type="protein sequence ID" value="RHZ50905.1"/>
    <property type="molecule type" value="Genomic_DNA"/>
</dbReference>
<dbReference type="InterPro" id="IPR034686">
    <property type="entry name" value="Terpene_cyclase-like_2"/>
</dbReference>
<dbReference type="EC" id="4.2.3.-" evidence="4"/>
<reference evidence="5" key="1">
    <citation type="submission" date="2018-08" db="EMBL/GenBank/DDBJ databases">
        <title>Draft genome sequence of azole-resistant Aspergillus thermomutatus (Neosartorya pseudofischeri) strain HMR AF 39, isolated from a human nasal aspirate.</title>
        <authorList>
            <person name="Parent-Michaud M."/>
            <person name="Dufresne P.J."/>
            <person name="Fournier E."/>
            <person name="Martineau C."/>
            <person name="Moreira S."/>
            <person name="Perkins V."/>
            <person name="De Repentigny L."/>
            <person name="Dufresne S.F."/>
        </authorList>
    </citation>
    <scope>NUCLEOTIDE SEQUENCE [LARGE SCALE GENOMIC DNA]</scope>
    <source>
        <strain evidence="5">HMR AF 39</strain>
    </source>
</reference>
<comment type="cofactor">
    <cofactor evidence="1 4">
        <name>Mg(2+)</name>
        <dbReference type="ChEBI" id="CHEBI:18420"/>
    </cofactor>
</comment>
<evidence type="ECO:0000313" key="5">
    <source>
        <dbReference type="EMBL" id="RHZ50905.1"/>
    </source>
</evidence>
<evidence type="ECO:0000256" key="2">
    <source>
        <dbReference type="ARBA" id="ARBA00006333"/>
    </source>
</evidence>
<dbReference type="SUPFAM" id="SSF48576">
    <property type="entry name" value="Terpenoid synthases"/>
    <property type="match status" value="1"/>
</dbReference>
<evidence type="ECO:0000256" key="3">
    <source>
        <dbReference type="ARBA" id="ARBA00022842"/>
    </source>
</evidence>
<dbReference type="Gene3D" id="1.10.600.10">
    <property type="entry name" value="Farnesyl Diphosphate Synthase"/>
    <property type="match status" value="1"/>
</dbReference>
<dbReference type="VEuPathDB" id="FungiDB:CDV56_102287"/>
<dbReference type="STRING" id="41047.A0A397GIV5"/>
<dbReference type="GO" id="GO:0008299">
    <property type="term" value="P:isoprenoid biosynthetic process"/>
    <property type="evidence" value="ECO:0007669"/>
    <property type="project" value="UniProtKB-ARBA"/>
</dbReference>
<dbReference type="GO" id="GO:0046872">
    <property type="term" value="F:metal ion binding"/>
    <property type="evidence" value="ECO:0007669"/>
    <property type="project" value="UniProtKB-KW"/>
</dbReference>
<gene>
    <name evidence="5" type="primary">ARI1</name>
    <name evidence="5" type="ORF">CDV56_102287</name>
</gene>
<organism evidence="5 6">
    <name type="scientific">Aspergillus thermomutatus</name>
    <name type="common">Neosartorya pseudofischeri</name>
    <dbReference type="NCBI Taxonomy" id="41047"/>
    <lineage>
        <taxon>Eukaryota</taxon>
        <taxon>Fungi</taxon>
        <taxon>Dikarya</taxon>
        <taxon>Ascomycota</taxon>
        <taxon>Pezizomycotina</taxon>
        <taxon>Eurotiomycetes</taxon>
        <taxon>Eurotiomycetidae</taxon>
        <taxon>Eurotiales</taxon>
        <taxon>Aspergillaceae</taxon>
        <taxon>Aspergillus</taxon>
        <taxon>Aspergillus subgen. Fumigati</taxon>
    </lineage>
</organism>
<dbReference type="SMR" id="A0A397GIV5"/>
<accession>A0A397GIV5</accession>
<dbReference type="PANTHER" id="PTHR35201:SF4">
    <property type="entry name" value="BETA-PINACENE SYNTHASE-RELATED"/>
    <property type="match status" value="1"/>
</dbReference>
<dbReference type="AlphaFoldDB" id="A0A397GIV5"/>
<evidence type="ECO:0000313" key="6">
    <source>
        <dbReference type="Proteomes" id="UP000215305"/>
    </source>
</evidence>
<dbReference type="RefSeq" id="XP_026612863.1">
    <property type="nucleotide sequence ID" value="XM_026755906.1"/>
</dbReference>
<keyword evidence="3 4" id="KW-0460">Magnesium</keyword>
<dbReference type="OrthoDB" id="3004402at2759"/>
<dbReference type="GO" id="GO:0010333">
    <property type="term" value="F:terpene synthase activity"/>
    <property type="evidence" value="ECO:0007669"/>
    <property type="project" value="InterPro"/>
</dbReference>
<dbReference type="Pfam" id="PF19086">
    <property type="entry name" value="Terpene_syn_C_2"/>
    <property type="match status" value="1"/>
</dbReference>
<dbReference type="GeneID" id="38124261"/>
<dbReference type="PANTHER" id="PTHR35201">
    <property type="entry name" value="TERPENE SYNTHASE"/>
    <property type="match status" value="1"/>
</dbReference>
<name>A0A397GIV5_ASPTH</name>
<comment type="caution">
    <text evidence="5">The sequence shown here is derived from an EMBL/GenBank/DDBJ whole genome shotgun (WGS) entry which is preliminary data.</text>
</comment>
<evidence type="ECO:0000256" key="1">
    <source>
        <dbReference type="ARBA" id="ARBA00001946"/>
    </source>
</evidence>
<dbReference type="InterPro" id="IPR008949">
    <property type="entry name" value="Isoprenoid_synthase_dom_sf"/>
</dbReference>
<keyword evidence="6" id="KW-1185">Reference proteome</keyword>
<keyword evidence="4" id="KW-0456">Lyase</keyword>
<comment type="similarity">
    <text evidence="2 4">Belongs to the terpene synthase family.</text>
</comment>
<evidence type="ECO:0000256" key="4">
    <source>
        <dbReference type="RuleBase" id="RU366034"/>
    </source>
</evidence>
<keyword evidence="4" id="KW-0479">Metal-binding</keyword>
<protein>
    <recommendedName>
        <fullName evidence="4">Terpene synthase</fullName>
        <ecNumber evidence="4">4.2.3.-</ecNumber>
    </recommendedName>
</protein>
<dbReference type="Proteomes" id="UP000215305">
    <property type="component" value="Unassembled WGS sequence"/>
</dbReference>
<proteinExistence type="inferred from homology"/>